<gene>
    <name evidence="2" type="ORF">P5633_04050</name>
    <name evidence="3" type="ORF">QL281_11270</name>
    <name evidence="1" type="ORF">SC09_Contig28orf00055</name>
</gene>
<evidence type="ECO:0000313" key="2">
    <source>
        <dbReference type="EMBL" id="WEY85389.1"/>
    </source>
</evidence>
<dbReference type="Pfam" id="PF22535">
    <property type="entry name" value="DUF7003"/>
    <property type="match status" value="1"/>
</dbReference>
<dbReference type="RefSeq" id="WP_014481368.1">
    <property type="nucleotide sequence ID" value="NZ_AP024622.1"/>
</dbReference>
<dbReference type="EMBL" id="CP125292">
    <property type="protein sequence ID" value="WHM23554.1"/>
    <property type="molecule type" value="Genomic_DNA"/>
</dbReference>
<sequence length="229" mass="26622">MGKKEAILALLNDSFRKEEFPLICNSNFDFAKGKLSVFVDGDNWLLTIQLFGLSKLGPAIDFYTFGNQLINNAANYLVDEPFCFVDKLGDQLELEDVEPGFTRKQINVFLRGRTFKFFIEQEILAKITSENEWITCLRQMIKNRLFLDTLWLTKQEQLQLAGLSCDYDQLYSTESWMHPETEKDFPSLSPFFQAIAQAICRKDAAYIQKLEKGNTDWSTWTYSDSVQYY</sequence>
<dbReference type="Proteomes" id="UP000032247">
    <property type="component" value="Unassembled WGS sequence"/>
</dbReference>
<reference evidence="2" key="2">
    <citation type="submission" date="2023-03" db="EMBL/GenBank/DDBJ databases">
        <title>Complete genome sequences of 52 Bacillus and Priestia strains isolated from West-African fermentations and 26 reference strains from the DSMZ collection.</title>
        <authorList>
            <person name="Wiedenbein E.S."/>
            <person name="Canoy T.S."/>
            <person name="Hui Y."/>
            <person name="Parkouda C."/>
            <person name="Dawende C."/>
            <person name="Ametefe E."/>
            <person name="Jespersen L."/>
            <person name="Nielsen D.S."/>
        </authorList>
    </citation>
    <scope>NUCLEOTIDE SEQUENCE</scope>
    <source>
        <strain evidence="2">PRO56</strain>
    </source>
</reference>
<dbReference type="Proteomes" id="UP001229422">
    <property type="component" value="Chromosome"/>
</dbReference>
<proteinExistence type="predicted"/>
<evidence type="ECO:0000313" key="1">
    <source>
        <dbReference type="EMBL" id="KIU09931.1"/>
    </source>
</evidence>
<evidence type="ECO:0000313" key="4">
    <source>
        <dbReference type="Proteomes" id="UP000032247"/>
    </source>
</evidence>
<dbReference type="PATRIC" id="fig|1423.173.peg.3376"/>
<protein>
    <submittedName>
        <fullName evidence="1">Uncharacterized protein</fullName>
    </submittedName>
</protein>
<name>A0A0C3HMF1_BACIU</name>
<dbReference type="AlphaFoldDB" id="A0A0C3HMF1"/>
<reference evidence="1 4" key="1">
    <citation type="submission" date="2014-12" db="EMBL/GenBank/DDBJ databases">
        <title>Comparative genome analysis of Bacillus coagulans HM-08, Clostridium butyricum HM-68, Bacillus subtilis HM-66 and Bacillus licheniformis BL-09.</title>
        <authorList>
            <person name="Zhang H."/>
        </authorList>
    </citation>
    <scope>NUCLEOTIDE SEQUENCE [LARGE SCALE GENOMIC DNA]</scope>
    <source>
        <strain evidence="1 4">HM-66</strain>
    </source>
</reference>
<organism evidence="1 4">
    <name type="scientific">Bacillus subtilis</name>
    <dbReference type="NCBI Taxonomy" id="1423"/>
    <lineage>
        <taxon>Bacteria</taxon>
        <taxon>Bacillati</taxon>
        <taxon>Bacillota</taxon>
        <taxon>Bacilli</taxon>
        <taxon>Bacillales</taxon>
        <taxon>Bacillaceae</taxon>
        <taxon>Bacillus</taxon>
    </lineage>
</organism>
<dbReference type="EMBL" id="CP120576">
    <property type="protein sequence ID" value="WEY85389.1"/>
    <property type="molecule type" value="Genomic_DNA"/>
</dbReference>
<dbReference type="InterPro" id="IPR054272">
    <property type="entry name" value="DUF7003"/>
</dbReference>
<accession>A0A0C3HMF1</accession>
<dbReference type="Proteomes" id="UP001214898">
    <property type="component" value="Chromosome"/>
</dbReference>
<evidence type="ECO:0000313" key="3">
    <source>
        <dbReference type="EMBL" id="WHM23554.1"/>
    </source>
</evidence>
<reference evidence="3" key="3">
    <citation type="submission" date="2023-05" db="EMBL/GenBank/DDBJ databases">
        <title>Complete genome sequence of Bacillus subtilis SRCM117797 isolated from Soybean paste.</title>
        <authorList>
            <person name="Abraha H.B."/>
            <person name="Kim K.-P."/>
            <person name="Ryu M.-S."/>
            <person name="Jeong D.-Y."/>
        </authorList>
    </citation>
    <scope>NUCLEOTIDE SEQUENCE</scope>
    <source>
        <strain evidence="3">SRCM117797</strain>
    </source>
</reference>
<dbReference type="EMBL" id="JXBC01000006">
    <property type="protein sequence ID" value="KIU09931.1"/>
    <property type="molecule type" value="Genomic_DNA"/>
</dbReference>